<dbReference type="EMBL" id="CAJNOL010017204">
    <property type="protein sequence ID" value="CAF1677670.1"/>
    <property type="molecule type" value="Genomic_DNA"/>
</dbReference>
<organism evidence="3 7">
    <name type="scientific">Rotaria sordida</name>
    <dbReference type="NCBI Taxonomy" id="392033"/>
    <lineage>
        <taxon>Eukaryota</taxon>
        <taxon>Metazoa</taxon>
        <taxon>Spiralia</taxon>
        <taxon>Gnathifera</taxon>
        <taxon>Rotifera</taxon>
        <taxon>Eurotatoria</taxon>
        <taxon>Bdelloidea</taxon>
        <taxon>Philodinida</taxon>
        <taxon>Philodinidae</taxon>
        <taxon>Rotaria</taxon>
    </lineage>
</organism>
<dbReference type="EMBL" id="CAJNOH010015289">
    <property type="protein sequence ID" value="CAF1562484.1"/>
    <property type="molecule type" value="Genomic_DNA"/>
</dbReference>
<evidence type="ECO:0000313" key="6">
    <source>
        <dbReference type="EMBL" id="CAF1677670.1"/>
    </source>
</evidence>
<comment type="caution">
    <text evidence="3">The sequence shown here is derived from an EMBL/GenBank/DDBJ whole genome shotgun (WGS) entry which is preliminary data.</text>
</comment>
<dbReference type="Proteomes" id="UP000663870">
    <property type="component" value="Unassembled WGS sequence"/>
</dbReference>
<feature type="domain" description="SCP" evidence="2">
    <location>
        <begin position="73"/>
        <end position="106"/>
    </location>
</feature>
<dbReference type="Pfam" id="PF00188">
    <property type="entry name" value="CAP"/>
    <property type="match status" value="1"/>
</dbReference>
<feature type="non-terminal residue" evidence="3">
    <location>
        <position position="1"/>
    </location>
</feature>
<evidence type="ECO:0000313" key="8">
    <source>
        <dbReference type="Proteomes" id="UP000663870"/>
    </source>
</evidence>
<protein>
    <recommendedName>
        <fullName evidence="2">SCP domain-containing protein</fullName>
    </recommendedName>
</protein>
<gene>
    <name evidence="5" type="ORF">JXQ802_LOCUS58636</name>
    <name evidence="6" type="ORF">JXQ802_LOCUS58637</name>
    <name evidence="3" type="ORF">PYM288_LOCUS42002</name>
    <name evidence="4" type="ORF">PYM288_LOCUS42003</name>
</gene>
<keyword evidence="8" id="KW-1185">Reference proteome</keyword>
<dbReference type="EMBL" id="CAJNOL010017203">
    <property type="protein sequence ID" value="CAF1677665.1"/>
    <property type="molecule type" value="Genomic_DNA"/>
</dbReference>
<reference evidence="3" key="1">
    <citation type="submission" date="2021-02" db="EMBL/GenBank/DDBJ databases">
        <authorList>
            <person name="Nowell W R."/>
        </authorList>
    </citation>
    <scope>NUCLEOTIDE SEQUENCE</scope>
</reference>
<dbReference type="EMBL" id="CAJNOH010015288">
    <property type="protein sequence ID" value="CAF1562480.1"/>
    <property type="molecule type" value="Genomic_DNA"/>
</dbReference>
<name>A0A815XVC8_9BILA</name>
<dbReference type="Gene3D" id="3.40.33.10">
    <property type="entry name" value="CAP"/>
    <property type="match status" value="1"/>
</dbReference>
<dbReference type="Proteomes" id="UP000663854">
    <property type="component" value="Unassembled WGS sequence"/>
</dbReference>
<sequence length="109" mass="12103">MGNRRRPSVNADKRSASNHLARKHEPARDPVVRHAASNRQPAKAASASRSDEIDQEKGTTFYGMDVKEKEIFKLINNHRQQNGLAPLQPSANLAYVAHTHAVDIIENSP</sequence>
<evidence type="ECO:0000259" key="2">
    <source>
        <dbReference type="Pfam" id="PF00188"/>
    </source>
</evidence>
<dbReference type="InterPro" id="IPR035940">
    <property type="entry name" value="CAP_sf"/>
</dbReference>
<accession>A0A815XVC8</accession>
<evidence type="ECO:0000313" key="3">
    <source>
        <dbReference type="EMBL" id="CAF1562480.1"/>
    </source>
</evidence>
<proteinExistence type="predicted"/>
<evidence type="ECO:0000313" key="5">
    <source>
        <dbReference type="EMBL" id="CAF1677665.1"/>
    </source>
</evidence>
<feature type="region of interest" description="Disordered" evidence="1">
    <location>
        <begin position="1"/>
        <end position="60"/>
    </location>
</feature>
<evidence type="ECO:0000256" key="1">
    <source>
        <dbReference type="SAM" id="MobiDB-lite"/>
    </source>
</evidence>
<dbReference type="AlphaFoldDB" id="A0A815XVC8"/>
<feature type="compositionally biased region" description="Basic and acidic residues" evidence="1">
    <location>
        <begin position="23"/>
        <end position="32"/>
    </location>
</feature>
<dbReference type="InterPro" id="IPR014044">
    <property type="entry name" value="CAP_dom"/>
</dbReference>
<evidence type="ECO:0000313" key="4">
    <source>
        <dbReference type="EMBL" id="CAF1562484.1"/>
    </source>
</evidence>
<dbReference type="SUPFAM" id="SSF55797">
    <property type="entry name" value="PR-1-like"/>
    <property type="match status" value="1"/>
</dbReference>
<evidence type="ECO:0000313" key="7">
    <source>
        <dbReference type="Proteomes" id="UP000663854"/>
    </source>
</evidence>